<dbReference type="GO" id="GO:0003700">
    <property type="term" value="F:DNA-binding transcription factor activity"/>
    <property type="evidence" value="ECO:0007669"/>
    <property type="project" value="InterPro"/>
</dbReference>
<feature type="domain" description="HTH araC/xylS-type" evidence="4">
    <location>
        <begin position="12"/>
        <end position="109"/>
    </location>
</feature>
<evidence type="ECO:0000256" key="3">
    <source>
        <dbReference type="ARBA" id="ARBA00023163"/>
    </source>
</evidence>
<keyword evidence="1" id="KW-0805">Transcription regulation</keyword>
<keyword evidence="6" id="KW-1185">Reference proteome</keyword>
<dbReference type="InterPro" id="IPR009057">
    <property type="entry name" value="Homeodomain-like_sf"/>
</dbReference>
<dbReference type="Proteomes" id="UP000245391">
    <property type="component" value="Unassembled WGS sequence"/>
</dbReference>
<dbReference type="GO" id="GO:0043565">
    <property type="term" value="F:sequence-specific DNA binding"/>
    <property type="evidence" value="ECO:0007669"/>
    <property type="project" value="InterPro"/>
</dbReference>
<proteinExistence type="predicted"/>
<protein>
    <recommendedName>
        <fullName evidence="4">HTH araC/xylS-type domain-containing protein</fullName>
    </recommendedName>
</protein>
<evidence type="ECO:0000256" key="1">
    <source>
        <dbReference type="ARBA" id="ARBA00023015"/>
    </source>
</evidence>
<dbReference type="PROSITE" id="PS01124">
    <property type="entry name" value="HTH_ARAC_FAMILY_2"/>
    <property type="match status" value="1"/>
</dbReference>
<dbReference type="RefSeq" id="WP_109929648.1">
    <property type="nucleotide sequence ID" value="NZ_QGNY01000003.1"/>
</dbReference>
<organism evidence="5 6">
    <name type="scientific">Pedobacter paludis</name>
    <dbReference type="NCBI Taxonomy" id="2203212"/>
    <lineage>
        <taxon>Bacteria</taxon>
        <taxon>Pseudomonadati</taxon>
        <taxon>Bacteroidota</taxon>
        <taxon>Sphingobacteriia</taxon>
        <taxon>Sphingobacteriales</taxon>
        <taxon>Sphingobacteriaceae</taxon>
        <taxon>Pedobacter</taxon>
    </lineage>
</organism>
<dbReference type="PANTHER" id="PTHR46796">
    <property type="entry name" value="HTH-TYPE TRANSCRIPTIONAL ACTIVATOR RHAS-RELATED"/>
    <property type="match status" value="1"/>
</dbReference>
<keyword evidence="2" id="KW-0238">DNA-binding</keyword>
<dbReference type="AlphaFoldDB" id="A0A317EZ83"/>
<dbReference type="OrthoDB" id="1156172at2"/>
<comment type="caution">
    <text evidence="5">The sequence shown here is derived from an EMBL/GenBank/DDBJ whole genome shotgun (WGS) entry which is preliminary data.</text>
</comment>
<dbReference type="Pfam" id="PF12833">
    <property type="entry name" value="HTH_18"/>
    <property type="match status" value="1"/>
</dbReference>
<dbReference type="SMART" id="SM00342">
    <property type="entry name" value="HTH_ARAC"/>
    <property type="match status" value="1"/>
</dbReference>
<evidence type="ECO:0000256" key="2">
    <source>
        <dbReference type="ARBA" id="ARBA00023125"/>
    </source>
</evidence>
<dbReference type="InterPro" id="IPR050204">
    <property type="entry name" value="AraC_XylS_family_regulators"/>
</dbReference>
<reference evidence="6" key="1">
    <citation type="submission" date="2018-05" db="EMBL/GenBank/DDBJ databases">
        <title>Pedobacter paludis sp. nov., isolated from wetland soil.</title>
        <authorList>
            <person name="Zhang Y."/>
        </authorList>
    </citation>
    <scope>NUCLEOTIDE SEQUENCE [LARGE SCALE GENOMIC DNA]</scope>
    <source>
        <strain evidence="6">R-8</strain>
    </source>
</reference>
<dbReference type="SUPFAM" id="SSF46689">
    <property type="entry name" value="Homeodomain-like"/>
    <property type="match status" value="1"/>
</dbReference>
<accession>A0A317EZ83</accession>
<dbReference type="EMBL" id="QGNY01000003">
    <property type="protein sequence ID" value="PWS32201.1"/>
    <property type="molecule type" value="Genomic_DNA"/>
</dbReference>
<sequence>MRLTFKEAETLTLIKKYIEDHPVERLSLVHLEDSFQLNRSKMIKGFKLMYGESIMAYHLTIRMNHALEILKSGVQVKELAIAMEYSSSSSFARAFRRIHGHPPEHFRYFMSLLGIGIITAEMLLGCI</sequence>
<dbReference type="InterPro" id="IPR018060">
    <property type="entry name" value="HTH_AraC"/>
</dbReference>
<evidence type="ECO:0000259" key="4">
    <source>
        <dbReference type="PROSITE" id="PS01124"/>
    </source>
</evidence>
<dbReference type="Gene3D" id="1.10.10.60">
    <property type="entry name" value="Homeodomain-like"/>
    <property type="match status" value="1"/>
</dbReference>
<evidence type="ECO:0000313" key="6">
    <source>
        <dbReference type="Proteomes" id="UP000245391"/>
    </source>
</evidence>
<name>A0A317EZ83_9SPHI</name>
<evidence type="ECO:0000313" key="5">
    <source>
        <dbReference type="EMBL" id="PWS32201.1"/>
    </source>
</evidence>
<gene>
    <name evidence="5" type="ORF">DF947_10555</name>
</gene>
<keyword evidence="3" id="KW-0804">Transcription</keyword>